<name>A0A5B8LF74_9SPHN</name>
<dbReference type="RefSeq" id="WP_146569458.1">
    <property type="nucleotide sequence ID" value="NZ_CP042306.1"/>
</dbReference>
<dbReference type="OrthoDB" id="7594920at2"/>
<dbReference type="EMBL" id="CP042306">
    <property type="protein sequence ID" value="QDZ06374.1"/>
    <property type="molecule type" value="Genomic_DNA"/>
</dbReference>
<keyword evidence="2" id="KW-1185">Reference proteome</keyword>
<dbReference type="KEGG" id="spai:FPZ24_01885"/>
<sequence length="147" mass="16110">MTSHSNGLADFARRTPSCGKGLDAGVHDGTAIEVERPSPTVVARRLIKERRVRDDMFGEDLGDPAWNMLLDLYVATAINQAVSVSSLCLAAGAPSTTALRYLFAMIEAEMVEKTPDPRDRRRYYVSLTSHTLNRLTAYFEAITCSAG</sequence>
<dbReference type="Proteomes" id="UP000315673">
    <property type="component" value="Chromosome"/>
</dbReference>
<dbReference type="Gene3D" id="1.10.10.10">
    <property type="entry name" value="Winged helix-like DNA-binding domain superfamily/Winged helix DNA-binding domain"/>
    <property type="match status" value="1"/>
</dbReference>
<proteinExistence type="predicted"/>
<protein>
    <submittedName>
        <fullName evidence="1">Uncharacterized protein</fullName>
    </submittedName>
</protein>
<gene>
    <name evidence="1" type="ORF">FPZ24_01885</name>
</gene>
<dbReference type="InterPro" id="IPR036388">
    <property type="entry name" value="WH-like_DNA-bd_sf"/>
</dbReference>
<accession>A0A5B8LF74</accession>
<dbReference type="InterPro" id="IPR036390">
    <property type="entry name" value="WH_DNA-bd_sf"/>
</dbReference>
<evidence type="ECO:0000313" key="1">
    <source>
        <dbReference type="EMBL" id="QDZ06374.1"/>
    </source>
</evidence>
<organism evidence="1 2">
    <name type="scientific">Sphingomonas panacisoli</name>
    <dbReference type="NCBI Taxonomy" id="1813879"/>
    <lineage>
        <taxon>Bacteria</taxon>
        <taxon>Pseudomonadati</taxon>
        <taxon>Pseudomonadota</taxon>
        <taxon>Alphaproteobacteria</taxon>
        <taxon>Sphingomonadales</taxon>
        <taxon>Sphingomonadaceae</taxon>
        <taxon>Sphingomonas</taxon>
    </lineage>
</organism>
<reference evidence="1 2" key="1">
    <citation type="submission" date="2019-07" db="EMBL/GenBank/DDBJ databases">
        <title>Full genome sequence of Sphingomonas sp. 4R-6-7(HKS19).</title>
        <authorList>
            <person name="Im W.-T."/>
        </authorList>
    </citation>
    <scope>NUCLEOTIDE SEQUENCE [LARGE SCALE GENOMIC DNA]</scope>
    <source>
        <strain evidence="1 2">HKS19</strain>
    </source>
</reference>
<dbReference type="SUPFAM" id="SSF46785">
    <property type="entry name" value="Winged helix' DNA-binding domain"/>
    <property type="match status" value="1"/>
</dbReference>
<dbReference type="AlphaFoldDB" id="A0A5B8LF74"/>
<evidence type="ECO:0000313" key="2">
    <source>
        <dbReference type="Proteomes" id="UP000315673"/>
    </source>
</evidence>